<dbReference type="CDD" id="cd02440">
    <property type="entry name" value="AdoMet_MTases"/>
    <property type="match status" value="1"/>
</dbReference>
<evidence type="ECO:0000256" key="8">
    <source>
        <dbReference type="ARBA" id="ARBA00022691"/>
    </source>
</evidence>
<evidence type="ECO:0000256" key="4">
    <source>
        <dbReference type="ARBA" id="ARBA00013346"/>
    </source>
</evidence>
<evidence type="ECO:0000256" key="11">
    <source>
        <dbReference type="ARBA" id="ARBA00031350"/>
    </source>
</evidence>
<evidence type="ECO:0000313" key="13">
    <source>
        <dbReference type="Proteomes" id="UP001500466"/>
    </source>
</evidence>
<dbReference type="EC" id="2.1.1.77" evidence="3"/>
<dbReference type="SUPFAM" id="SSF53335">
    <property type="entry name" value="S-adenosyl-L-methionine-dependent methyltransferases"/>
    <property type="match status" value="1"/>
</dbReference>
<evidence type="ECO:0000313" key="12">
    <source>
        <dbReference type="EMBL" id="GAA4947816.1"/>
    </source>
</evidence>
<evidence type="ECO:0000256" key="9">
    <source>
        <dbReference type="ARBA" id="ARBA00030757"/>
    </source>
</evidence>
<keyword evidence="8" id="KW-0949">S-adenosyl-L-methionine</keyword>
<dbReference type="NCBIfam" id="TIGR04364">
    <property type="entry name" value="methyltran_FxLD"/>
    <property type="match status" value="1"/>
</dbReference>
<comment type="caution">
    <text evidence="12">The sequence shown here is derived from an EMBL/GenBank/DDBJ whole genome shotgun (WGS) entry which is preliminary data.</text>
</comment>
<evidence type="ECO:0000256" key="5">
    <source>
        <dbReference type="ARBA" id="ARBA00022490"/>
    </source>
</evidence>
<dbReference type="InterPro" id="IPR029063">
    <property type="entry name" value="SAM-dependent_MTases_sf"/>
</dbReference>
<evidence type="ECO:0000256" key="6">
    <source>
        <dbReference type="ARBA" id="ARBA00022603"/>
    </source>
</evidence>
<dbReference type="Proteomes" id="UP001500466">
    <property type="component" value="Unassembled WGS sequence"/>
</dbReference>
<proteinExistence type="inferred from homology"/>
<reference evidence="13" key="1">
    <citation type="journal article" date="2019" name="Int. J. Syst. Evol. Microbiol.">
        <title>The Global Catalogue of Microorganisms (GCM) 10K type strain sequencing project: providing services to taxonomists for standard genome sequencing and annotation.</title>
        <authorList>
            <consortium name="The Broad Institute Genomics Platform"/>
            <consortium name="The Broad Institute Genome Sequencing Center for Infectious Disease"/>
            <person name="Wu L."/>
            <person name="Ma J."/>
        </authorList>
    </citation>
    <scope>NUCLEOTIDE SEQUENCE [LARGE SCALE GENOMIC DNA]</scope>
    <source>
        <strain evidence="13">JCM 17986</strain>
    </source>
</reference>
<evidence type="ECO:0000256" key="2">
    <source>
        <dbReference type="ARBA" id="ARBA00005369"/>
    </source>
</evidence>
<sequence length="414" mass="43737">MTTGTPDLNELTAEQLRTRLLEELRGVDAVRSDPVAAAVLAVPRHVFIPEASLVEAYAAGTAYVTKRDEDGAALSSVSAARIQAFMLEQAGIGPGMRVLEVGSGGLNAAMIQELVGPTGLVVSIDIDPDVTARARCCLAASGYDQVLVHEGDGEYGWPPHAPYDRVIITVGTWDIPPAWTDQLAPGGRIVVPLRWAGQTRSIGFDLTDDGTLASRSVQMCGFVPMQGSGAGGELTAPLDSDDARLVYDTGQPIDPDAVGTALKRPGTTVWSGAILPRRTSIDPVWLRIAAEPGAFRIVDPGPHRGIALRTATLVDGDSVAYLTHRPDPANTEHAFDLELGATGHGPRGPRLAARITELIRAWDHDRTALPQITAYPPGTPDHALGGGAVFDKRHRRLHLTYSASATSAPVGHAP</sequence>
<gene>
    <name evidence="12" type="ORF">GCM10023205_04750</name>
</gene>
<keyword evidence="13" id="KW-1185">Reference proteome</keyword>
<dbReference type="RefSeq" id="WP_345673508.1">
    <property type="nucleotide sequence ID" value="NZ_BAABHS010000001.1"/>
</dbReference>
<dbReference type="InterPro" id="IPR027573">
    <property type="entry name" value="Methyltran_FxLD"/>
</dbReference>
<comment type="similarity">
    <text evidence="2">Belongs to the methyltransferase superfamily. L-isoaspartyl/D-aspartyl protein methyltransferase family.</text>
</comment>
<comment type="subcellular location">
    <subcellularLocation>
        <location evidence="1">Cytoplasm</location>
    </subcellularLocation>
</comment>
<keyword evidence="7" id="KW-0808">Transferase</keyword>
<dbReference type="InterPro" id="IPR000682">
    <property type="entry name" value="PCMT"/>
</dbReference>
<protein>
    <recommendedName>
        <fullName evidence="4">Protein-L-isoaspartate O-methyltransferase</fullName>
        <ecNumber evidence="3">2.1.1.77</ecNumber>
    </recommendedName>
    <alternativeName>
        <fullName evidence="11">L-isoaspartyl protein carboxyl methyltransferase</fullName>
    </alternativeName>
    <alternativeName>
        <fullName evidence="9">Protein L-isoaspartyl methyltransferase</fullName>
    </alternativeName>
    <alternativeName>
        <fullName evidence="10">Protein-beta-aspartate methyltransferase</fullName>
    </alternativeName>
</protein>
<dbReference type="EMBL" id="BAABHS010000001">
    <property type="protein sequence ID" value="GAA4947816.1"/>
    <property type="molecule type" value="Genomic_DNA"/>
</dbReference>
<keyword evidence="6" id="KW-0489">Methyltransferase</keyword>
<dbReference type="Gene3D" id="3.40.50.150">
    <property type="entry name" value="Vaccinia Virus protein VP39"/>
    <property type="match status" value="1"/>
</dbReference>
<organism evidence="12 13">
    <name type="scientific">Yinghuangia aomiensis</name>
    <dbReference type="NCBI Taxonomy" id="676205"/>
    <lineage>
        <taxon>Bacteria</taxon>
        <taxon>Bacillati</taxon>
        <taxon>Actinomycetota</taxon>
        <taxon>Actinomycetes</taxon>
        <taxon>Kitasatosporales</taxon>
        <taxon>Streptomycetaceae</taxon>
        <taxon>Yinghuangia</taxon>
    </lineage>
</organism>
<dbReference type="Pfam" id="PF01135">
    <property type="entry name" value="PCMT"/>
    <property type="match status" value="1"/>
</dbReference>
<accession>A0ABP9GM04</accession>
<keyword evidence="5" id="KW-0963">Cytoplasm</keyword>
<evidence type="ECO:0000256" key="10">
    <source>
        <dbReference type="ARBA" id="ARBA00031323"/>
    </source>
</evidence>
<dbReference type="PANTHER" id="PTHR11579">
    <property type="entry name" value="PROTEIN-L-ISOASPARTATE O-METHYLTRANSFERASE"/>
    <property type="match status" value="1"/>
</dbReference>
<evidence type="ECO:0000256" key="7">
    <source>
        <dbReference type="ARBA" id="ARBA00022679"/>
    </source>
</evidence>
<name>A0ABP9GM04_9ACTN</name>
<evidence type="ECO:0000256" key="3">
    <source>
        <dbReference type="ARBA" id="ARBA00011890"/>
    </source>
</evidence>
<evidence type="ECO:0000256" key="1">
    <source>
        <dbReference type="ARBA" id="ARBA00004496"/>
    </source>
</evidence>
<dbReference type="PANTHER" id="PTHR11579:SF0">
    <property type="entry name" value="PROTEIN-L-ISOASPARTATE(D-ASPARTATE) O-METHYLTRANSFERASE"/>
    <property type="match status" value="1"/>
</dbReference>